<feature type="transmembrane region" description="Helical" evidence="1">
    <location>
        <begin position="123"/>
        <end position="145"/>
    </location>
</feature>
<evidence type="ECO:0000313" key="3">
    <source>
        <dbReference type="Proteomes" id="UP000192266"/>
    </source>
</evidence>
<dbReference type="EMBL" id="FWWW01000094">
    <property type="protein sequence ID" value="SMB99774.1"/>
    <property type="molecule type" value="Genomic_DNA"/>
</dbReference>
<feature type="transmembrane region" description="Helical" evidence="1">
    <location>
        <begin position="94"/>
        <end position="117"/>
    </location>
</feature>
<dbReference type="Proteomes" id="UP000192266">
    <property type="component" value="Unassembled WGS sequence"/>
</dbReference>
<feature type="transmembrane region" description="Helical" evidence="1">
    <location>
        <begin position="64"/>
        <end position="82"/>
    </location>
</feature>
<keyword evidence="1" id="KW-0812">Transmembrane</keyword>
<dbReference type="OrthoDB" id="876153at2"/>
<accession>A0A1W1W3X3</accession>
<keyword evidence="1" id="KW-1133">Transmembrane helix</keyword>
<proteinExistence type="predicted"/>
<feature type="transmembrane region" description="Helical" evidence="1">
    <location>
        <begin position="38"/>
        <end position="58"/>
    </location>
</feature>
<evidence type="ECO:0000313" key="2">
    <source>
        <dbReference type="EMBL" id="SMB99774.1"/>
    </source>
</evidence>
<reference evidence="2 3" key="1">
    <citation type="submission" date="2017-04" db="EMBL/GenBank/DDBJ databases">
        <authorList>
            <person name="Afonso C.L."/>
            <person name="Miller P.J."/>
            <person name="Scott M.A."/>
            <person name="Spackman E."/>
            <person name="Goraichik I."/>
            <person name="Dimitrov K.M."/>
            <person name="Suarez D.L."/>
            <person name="Swayne D.E."/>
        </authorList>
    </citation>
    <scope>NUCLEOTIDE SEQUENCE [LARGE SCALE GENOMIC DNA]</scope>
    <source>
        <strain evidence="2 3">DSM 11622</strain>
    </source>
</reference>
<dbReference type="RefSeq" id="WP_084447410.1">
    <property type="nucleotide sequence ID" value="NZ_FWWW01000094.1"/>
</dbReference>
<dbReference type="STRING" id="645990.SAMN00120144_3609"/>
<organism evidence="2 3">
    <name type="scientific">Hymenobacter roseosalivarius DSM 11622</name>
    <dbReference type="NCBI Taxonomy" id="645990"/>
    <lineage>
        <taxon>Bacteria</taxon>
        <taxon>Pseudomonadati</taxon>
        <taxon>Bacteroidota</taxon>
        <taxon>Cytophagia</taxon>
        <taxon>Cytophagales</taxon>
        <taxon>Hymenobacteraceae</taxon>
        <taxon>Hymenobacter</taxon>
    </lineage>
</organism>
<evidence type="ECO:0000256" key="1">
    <source>
        <dbReference type="SAM" id="Phobius"/>
    </source>
</evidence>
<sequence length="276" mass="30890">MDAWVALHQINRVLEAASVLPFACACLRRRHIPAQLRLVFYYVAAKVVLFPLDTLSRITIHNNVYLFHLTTVLMVVLLGGTYQRLLPPGRVQRLIRASIAVFLLVAVLDATLLNGLFTDVNSYAHALGCFMLVTLAIIHVVYLTRSSPFELEQQPEFFLSVGILVYCSCSVVTYVGINVLYSAGYDVATNIRLDMLLSSPDTFLAAVQMALFAWMFRFSPLSVPAGGALPRWLHYSRWGRRPYRLLGQKLPALLPVVFHPLTPSAMSEAVQLLQNK</sequence>
<feature type="transmembrane region" description="Helical" evidence="1">
    <location>
        <begin position="157"/>
        <end position="177"/>
    </location>
</feature>
<keyword evidence="3" id="KW-1185">Reference proteome</keyword>
<name>A0A1W1W3X3_9BACT</name>
<gene>
    <name evidence="2" type="ORF">SAMN00120144_3609</name>
</gene>
<protein>
    <submittedName>
        <fullName evidence="2">Uncharacterized protein</fullName>
    </submittedName>
</protein>
<dbReference type="AlphaFoldDB" id="A0A1W1W3X3"/>
<keyword evidence="1" id="KW-0472">Membrane</keyword>